<dbReference type="EMBL" id="BSEV01000001">
    <property type="protein sequence ID" value="GLK06736.1"/>
    <property type="molecule type" value="Genomic_DNA"/>
</dbReference>
<reference evidence="1" key="1">
    <citation type="journal article" date="2014" name="Int. J. Syst. Evol. Microbiol.">
        <title>Complete genome sequence of Corynebacterium casei LMG S-19264T (=DSM 44701T), isolated from a smear-ripened cheese.</title>
        <authorList>
            <consortium name="US DOE Joint Genome Institute (JGI-PGF)"/>
            <person name="Walter F."/>
            <person name="Albersmeier A."/>
            <person name="Kalinowski J."/>
            <person name="Ruckert C."/>
        </authorList>
    </citation>
    <scope>NUCLEOTIDE SEQUENCE</scope>
    <source>
        <strain evidence="1">VKM Ac-2007</strain>
    </source>
</reference>
<evidence type="ECO:0000313" key="1">
    <source>
        <dbReference type="EMBL" id="GLK06736.1"/>
    </source>
</evidence>
<organism evidence="1 2">
    <name type="scientific">Streptosporangium carneum</name>
    <dbReference type="NCBI Taxonomy" id="47481"/>
    <lineage>
        <taxon>Bacteria</taxon>
        <taxon>Bacillati</taxon>
        <taxon>Actinomycetota</taxon>
        <taxon>Actinomycetes</taxon>
        <taxon>Streptosporangiales</taxon>
        <taxon>Streptosporangiaceae</taxon>
        <taxon>Streptosporangium</taxon>
    </lineage>
</organism>
<keyword evidence="2" id="KW-1185">Reference proteome</keyword>
<accession>A0A9W6HUT6</accession>
<sequence>MIGRTYLERGRAVTVVVAYAAPSKARPLPGRPSWPTWRRAPRPAPRNVLVRRVDGQAVVRPFRGLRLPGAGEAR</sequence>
<dbReference type="Proteomes" id="UP001143474">
    <property type="component" value="Unassembled WGS sequence"/>
</dbReference>
<protein>
    <submittedName>
        <fullName evidence="1">Uncharacterized protein</fullName>
    </submittedName>
</protein>
<dbReference type="AlphaFoldDB" id="A0A9W6HUT6"/>
<comment type="caution">
    <text evidence="1">The sequence shown here is derived from an EMBL/GenBank/DDBJ whole genome shotgun (WGS) entry which is preliminary data.</text>
</comment>
<proteinExistence type="predicted"/>
<dbReference type="RefSeq" id="WP_271215335.1">
    <property type="nucleotide sequence ID" value="NZ_BAAAVD010000021.1"/>
</dbReference>
<reference evidence="1" key="2">
    <citation type="submission" date="2023-01" db="EMBL/GenBank/DDBJ databases">
        <authorList>
            <person name="Sun Q."/>
            <person name="Evtushenko L."/>
        </authorList>
    </citation>
    <scope>NUCLEOTIDE SEQUENCE</scope>
    <source>
        <strain evidence="1">VKM Ac-2007</strain>
    </source>
</reference>
<gene>
    <name evidence="1" type="ORF">GCM10017600_01410</name>
</gene>
<evidence type="ECO:0000313" key="2">
    <source>
        <dbReference type="Proteomes" id="UP001143474"/>
    </source>
</evidence>
<name>A0A9W6HUT6_9ACTN</name>